<dbReference type="Proteomes" id="UP000267804">
    <property type="component" value="Chromosome"/>
</dbReference>
<dbReference type="AlphaFoldDB" id="A0A386WQD6"/>
<name>A0A386WQD6_9ACTN</name>
<protein>
    <submittedName>
        <fullName evidence="2">Phage capsid protein</fullName>
    </submittedName>
</protein>
<proteinExistence type="predicted"/>
<dbReference type="KEGG" id="mtua:CSH63_24860"/>
<sequence>MPLPSDTRQAWPPRDLAPVYAKIDEWTAWYAGQPDQLAHTYDRSKPRDRPAQYRGGMVGRAARWWWGEPTPEGERRAKLHIPLAADIAQTSARLLFSEPPTLTAKNKDTKKRLDELVDDGAHATLLGAAETASAKSGTYLRIVWDRNLRPRPWIARVDAGQAVPEFRWGVLTALTIWKELERSNNTVVRYLERHEQGVIWHGVYKGTLDQLGDLVDVSGWPDTSWLKTLEGVQWRGRAAAVPTIQGRLTAVYVPNVTPTRIWANIPAAVDLGRSDYDGVEPMLDGLDEAWSSLMRDLRLGVARLYVPEEYLVNLGAGKGAAFDAAKEILVGFKTLGDDDRGLNMEMVQPDIRVEQHLRIADQLTRNIVETAGYSAESFGMKDGGQAITATEVGARRSESWVGRDAKIIHWRPALGEILETLLMIDATVFGTSVTPEVPQVDFGDTVSVDPEKQARTLALLDGAGAISTWLKVKTQHPDWDDTQIAVEVDRIRAERGGQVEDPDTFTGGNPGGQGDPAQPPPEE</sequence>
<gene>
    <name evidence="2" type="ORF">CSH63_24860</name>
</gene>
<reference evidence="2 3" key="1">
    <citation type="submission" date="2017-10" db="EMBL/GenBank/DDBJ databases">
        <title>Integration of genomic and chemical information greatly accelerates assignment of the full stereostructure of myelolactone, a potent inhibitor of myeloma from a marine-derived Micromonospora.</title>
        <authorList>
            <person name="Kim M.C."/>
            <person name="Machado H."/>
            <person name="Jensen P.R."/>
            <person name="Fenical W."/>
        </authorList>
    </citation>
    <scope>NUCLEOTIDE SEQUENCE [LARGE SCALE GENOMIC DNA]</scope>
    <source>
        <strain evidence="2 3">CNY-010</strain>
    </source>
</reference>
<evidence type="ECO:0000313" key="3">
    <source>
        <dbReference type="Proteomes" id="UP000267804"/>
    </source>
</evidence>
<feature type="region of interest" description="Disordered" evidence="1">
    <location>
        <begin position="492"/>
        <end position="523"/>
    </location>
</feature>
<evidence type="ECO:0000256" key="1">
    <source>
        <dbReference type="SAM" id="MobiDB-lite"/>
    </source>
</evidence>
<accession>A0A386WQD6</accession>
<dbReference type="EMBL" id="CP024087">
    <property type="protein sequence ID" value="AYF30615.1"/>
    <property type="molecule type" value="Genomic_DNA"/>
</dbReference>
<evidence type="ECO:0000313" key="2">
    <source>
        <dbReference type="EMBL" id="AYF30615.1"/>
    </source>
</evidence>
<organism evidence="2 3">
    <name type="scientific">Micromonospora tulbaghiae</name>
    <dbReference type="NCBI Taxonomy" id="479978"/>
    <lineage>
        <taxon>Bacteria</taxon>
        <taxon>Bacillati</taxon>
        <taxon>Actinomycetota</taxon>
        <taxon>Actinomycetes</taxon>
        <taxon>Micromonosporales</taxon>
        <taxon>Micromonosporaceae</taxon>
        <taxon>Micromonospora</taxon>
    </lineage>
</organism>
<dbReference type="RefSeq" id="WP_120572321.1">
    <property type="nucleotide sequence ID" value="NZ_CP024087.1"/>
</dbReference>